<name>A0A182CY47_BLAVI</name>
<organism evidence="1">
    <name type="scientific">Blastochloris viridis</name>
    <name type="common">Rhodopseudomonas viridis</name>
    <dbReference type="NCBI Taxonomy" id="1079"/>
    <lineage>
        <taxon>Bacteria</taxon>
        <taxon>Pseudomonadati</taxon>
        <taxon>Pseudomonadota</taxon>
        <taxon>Alphaproteobacteria</taxon>
        <taxon>Hyphomicrobiales</taxon>
        <taxon>Blastochloridaceae</taxon>
        <taxon>Blastochloris</taxon>
    </lineage>
</organism>
<dbReference type="AlphaFoldDB" id="A0A182CY47"/>
<dbReference type="EMBL" id="AP014854">
    <property type="protein sequence ID" value="BAR98099.1"/>
    <property type="molecule type" value="Genomic_DNA"/>
</dbReference>
<protein>
    <submittedName>
        <fullName evidence="1">Uncharacterized protein</fullName>
    </submittedName>
</protein>
<evidence type="ECO:0000313" key="1">
    <source>
        <dbReference type="EMBL" id="BAR98099.1"/>
    </source>
</evidence>
<reference evidence="1" key="1">
    <citation type="journal article" date="2015" name="Genome Announc.">
        <title>Complete Genome Sequence of the Bacteriochlorophyll b-Producing Photosynthetic Bacterium Blastochloris viridis.</title>
        <authorList>
            <person name="Tsukatani Y."/>
            <person name="Hirose Y."/>
            <person name="Harada J."/>
            <person name="Misawa N."/>
            <person name="Mori K."/>
            <person name="Inoue K."/>
            <person name="Tamiaki H."/>
        </authorList>
    </citation>
    <scope>NUCLEOTIDE SEQUENCE [LARGE SCALE GENOMIC DNA]</scope>
    <source>
        <strain evidence="1">DSM 133</strain>
    </source>
</reference>
<proteinExistence type="predicted"/>
<gene>
    <name evidence="1" type="ORF">BV133_506</name>
</gene>
<accession>A0A182CY47</accession>
<sequence length="44" mass="4854">MVAGGTVPTGDVDSRHQGYAYAVQRRQHLTVTDIACQMHGRSWP</sequence>